<evidence type="ECO:0000313" key="8">
    <source>
        <dbReference type="EMBL" id="QDH21231.1"/>
    </source>
</evidence>
<feature type="compositionally biased region" description="Gly residues" evidence="5">
    <location>
        <begin position="28"/>
        <end position="40"/>
    </location>
</feature>
<dbReference type="GO" id="GO:0004252">
    <property type="term" value="F:serine-type endopeptidase activity"/>
    <property type="evidence" value="ECO:0007669"/>
    <property type="project" value="InterPro"/>
</dbReference>
<dbReference type="SUPFAM" id="SSF50494">
    <property type="entry name" value="Trypsin-like serine proteases"/>
    <property type="match status" value="1"/>
</dbReference>
<keyword evidence="6" id="KW-1133">Transmembrane helix</keyword>
<reference evidence="8 9" key="1">
    <citation type="submission" date="2019-06" db="EMBL/GenBank/DDBJ databases">
        <title>Saccharibacillus brassicae sp. nov., an endophytic bacterium isolated from Chinese cabbage seeds (Brassica pekinensis).</title>
        <authorList>
            <person name="Jiang L."/>
            <person name="Lee J."/>
            <person name="Kim S.W."/>
        </authorList>
    </citation>
    <scope>NUCLEOTIDE SEQUENCE [LARGE SCALE GENOMIC DNA]</scope>
    <source>
        <strain evidence="9">KCTC 43072 / ATSA2</strain>
    </source>
</reference>
<evidence type="ECO:0000313" key="9">
    <source>
        <dbReference type="Proteomes" id="UP000316968"/>
    </source>
</evidence>
<dbReference type="OrthoDB" id="9758917at2"/>
<dbReference type="InterPro" id="IPR001940">
    <property type="entry name" value="Peptidase_S1C"/>
</dbReference>
<dbReference type="EMBL" id="CP041217">
    <property type="protein sequence ID" value="QDH21231.1"/>
    <property type="molecule type" value="Genomic_DNA"/>
</dbReference>
<dbReference type="Gene3D" id="2.40.10.10">
    <property type="entry name" value="Trypsin-like serine proteases"/>
    <property type="match status" value="2"/>
</dbReference>
<feature type="region of interest" description="Disordered" evidence="5">
    <location>
        <begin position="1"/>
        <end position="40"/>
    </location>
</feature>
<keyword evidence="4" id="KW-0720">Serine protease</keyword>
<evidence type="ECO:0000256" key="3">
    <source>
        <dbReference type="ARBA" id="ARBA00022801"/>
    </source>
</evidence>
<dbReference type="InterPro" id="IPR009003">
    <property type="entry name" value="Peptidase_S1_PA"/>
</dbReference>
<organism evidence="8 9">
    <name type="scientific">Saccharibacillus brassicae</name>
    <dbReference type="NCBI Taxonomy" id="2583377"/>
    <lineage>
        <taxon>Bacteria</taxon>
        <taxon>Bacillati</taxon>
        <taxon>Bacillota</taxon>
        <taxon>Bacilli</taxon>
        <taxon>Bacillales</taxon>
        <taxon>Paenibacillaceae</taxon>
        <taxon>Saccharibacillus</taxon>
    </lineage>
</organism>
<dbReference type="GO" id="GO:0006508">
    <property type="term" value="P:proteolysis"/>
    <property type="evidence" value="ECO:0007669"/>
    <property type="project" value="UniProtKB-KW"/>
</dbReference>
<protein>
    <submittedName>
        <fullName evidence="8">PDZ domain-containing protein</fullName>
    </submittedName>
</protein>
<keyword evidence="2" id="KW-0645">Protease</keyword>
<keyword evidence="6" id="KW-0812">Transmembrane</keyword>
<proteinExistence type="inferred from homology"/>
<dbReference type="PRINTS" id="PR00834">
    <property type="entry name" value="PROTEASES2C"/>
</dbReference>
<dbReference type="KEGG" id="saca:FFV09_10430"/>
<name>A0A4Y6UY22_SACBS</name>
<gene>
    <name evidence="8" type="ORF">FFV09_10430</name>
</gene>
<evidence type="ECO:0000256" key="4">
    <source>
        <dbReference type="ARBA" id="ARBA00022825"/>
    </source>
</evidence>
<dbReference type="Pfam" id="PF13180">
    <property type="entry name" value="PDZ_2"/>
    <property type="match status" value="1"/>
</dbReference>
<keyword evidence="9" id="KW-1185">Reference proteome</keyword>
<dbReference type="Gene3D" id="2.30.42.10">
    <property type="match status" value="1"/>
</dbReference>
<sequence length="411" mass="42969">MSLFDDEYYGGSGRSSGFAERGTRRGRQGSGRSGRGRRPGGAGSAVLGAVIGSLLTVLLLGGLFAAFVLPRVNTGALASAASSGDPYDRIVQAAASVRPAVVSVVNHRTAGETTLENAALGSGVVFQKQGGKAYIITNHHVIAGAEELEAVLTDGTRLKAKAVGSDLITDIAVLEVDAGKVRAVAKIGNSDQLDLGETVIALGNPLGLGDTLTSGIVSYPKRIMPVSLNEDGVYDWEQQVIQTDAAINEGNSGGALVDLDGRLIGINTMKIASTGVEGIGFAIPVNQVMATAGELLKSGRISRPYLGVYSLDLNNPYAPMAEDQVDKLKLPSGVDKGVVVLESLGPAKDAGIKLNDVIVGFDNRSIDSTLMLRKYLYGYKKIGEKMSISYYRDGKKQKATVTLGERPEASE</sequence>
<dbReference type="Proteomes" id="UP000316968">
    <property type="component" value="Chromosome"/>
</dbReference>
<dbReference type="InterPro" id="IPR036034">
    <property type="entry name" value="PDZ_sf"/>
</dbReference>
<dbReference type="RefSeq" id="WP_141447778.1">
    <property type="nucleotide sequence ID" value="NZ_CP041217.1"/>
</dbReference>
<evidence type="ECO:0000256" key="5">
    <source>
        <dbReference type="SAM" id="MobiDB-lite"/>
    </source>
</evidence>
<dbReference type="InterPro" id="IPR001478">
    <property type="entry name" value="PDZ"/>
</dbReference>
<keyword evidence="3" id="KW-0378">Hydrolase</keyword>
<evidence type="ECO:0000256" key="1">
    <source>
        <dbReference type="ARBA" id="ARBA00010541"/>
    </source>
</evidence>
<feature type="domain" description="PDZ" evidence="7">
    <location>
        <begin position="336"/>
        <end position="403"/>
    </location>
</feature>
<evidence type="ECO:0000256" key="2">
    <source>
        <dbReference type="ARBA" id="ARBA00022670"/>
    </source>
</evidence>
<dbReference type="SUPFAM" id="SSF50156">
    <property type="entry name" value="PDZ domain-like"/>
    <property type="match status" value="1"/>
</dbReference>
<dbReference type="Pfam" id="PF13365">
    <property type="entry name" value="Trypsin_2"/>
    <property type="match status" value="1"/>
</dbReference>
<feature type="transmembrane region" description="Helical" evidence="6">
    <location>
        <begin position="45"/>
        <end position="69"/>
    </location>
</feature>
<comment type="similarity">
    <text evidence="1">Belongs to the peptidase S1C family.</text>
</comment>
<dbReference type="InterPro" id="IPR043504">
    <property type="entry name" value="Peptidase_S1_PA_chymotrypsin"/>
</dbReference>
<dbReference type="AlphaFoldDB" id="A0A4Y6UY22"/>
<dbReference type="PANTHER" id="PTHR43343:SF3">
    <property type="entry name" value="PROTEASE DO-LIKE 8, CHLOROPLASTIC"/>
    <property type="match status" value="1"/>
</dbReference>
<evidence type="ECO:0000259" key="7">
    <source>
        <dbReference type="Pfam" id="PF13180"/>
    </source>
</evidence>
<dbReference type="PANTHER" id="PTHR43343">
    <property type="entry name" value="PEPTIDASE S12"/>
    <property type="match status" value="1"/>
</dbReference>
<dbReference type="InterPro" id="IPR051201">
    <property type="entry name" value="Chloro_Bact_Ser_Proteases"/>
</dbReference>
<keyword evidence="6" id="KW-0472">Membrane</keyword>
<accession>A0A4Y6UY22</accession>
<evidence type="ECO:0000256" key="6">
    <source>
        <dbReference type="SAM" id="Phobius"/>
    </source>
</evidence>